<dbReference type="AlphaFoldDB" id="A0A7W8VBK2"/>
<dbReference type="SUPFAM" id="SSF53335">
    <property type="entry name" value="S-adenosyl-L-methionine-dependent methyltransferases"/>
    <property type="match status" value="1"/>
</dbReference>
<evidence type="ECO:0000313" key="7">
    <source>
        <dbReference type="Proteomes" id="UP000572635"/>
    </source>
</evidence>
<evidence type="ECO:0000256" key="2">
    <source>
        <dbReference type="ARBA" id="ARBA00022679"/>
    </source>
</evidence>
<evidence type="ECO:0000256" key="4">
    <source>
        <dbReference type="SAM" id="MobiDB-lite"/>
    </source>
</evidence>
<comment type="caution">
    <text evidence="6">The sequence shown here is derived from an EMBL/GenBank/DDBJ whole genome shotgun (WGS) entry which is preliminary data.</text>
</comment>
<reference evidence="6 7" key="1">
    <citation type="submission" date="2020-08" db="EMBL/GenBank/DDBJ databases">
        <title>Sequencing the genomes of 1000 actinobacteria strains.</title>
        <authorList>
            <person name="Klenk H.-P."/>
        </authorList>
    </citation>
    <scope>NUCLEOTIDE SEQUENCE [LARGE SCALE GENOMIC DNA]</scope>
    <source>
        <strain evidence="6 7">DSM 44551</strain>
    </source>
</reference>
<dbReference type="Proteomes" id="UP000572635">
    <property type="component" value="Unassembled WGS sequence"/>
</dbReference>
<feature type="domain" description="Methyltransferase" evidence="5">
    <location>
        <begin position="48"/>
        <end position="142"/>
    </location>
</feature>
<protein>
    <submittedName>
        <fullName evidence="6">SAM-dependent methyltransferase</fullName>
    </submittedName>
</protein>
<evidence type="ECO:0000256" key="1">
    <source>
        <dbReference type="ARBA" id="ARBA00022603"/>
    </source>
</evidence>
<dbReference type="PANTHER" id="PTHR43464">
    <property type="entry name" value="METHYLTRANSFERASE"/>
    <property type="match status" value="1"/>
</dbReference>
<feature type="region of interest" description="Disordered" evidence="4">
    <location>
        <begin position="189"/>
        <end position="213"/>
    </location>
</feature>
<gene>
    <name evidence="6" type="ORF">HDA36_000490</name>
</gene>
<name>A0A7W8VBK2_9ACTN</name>
<sequence length="213" mass="22942">MSEANDGQWRWDAEYWDELYRSTDAVWSGRPNRVLVQETAGLEPGRALDVGAGEGADAVWLARQGWKVTAADVSQVALGRAAEHAAAAGVPAGAIEWWRADLLETAPSAATYDLVSAFFFHLEPGPRAKVLSRLADAVAPGGTLLIVGHHPSHAERVGHDHAPAELFFTAEEAAAGLDPAEWEVVTAEERTRPAPADGDDHLDTDVVLRARRR</sequence>
<proteinExistence type="predicted"/>
<dbReference type="CDD" id="cd02440">
    <property type="entry name" value="AdoMet_MTases"/>
    <property type="match status" value="1"/>
</dbReference>
<dbReference type="RefSeq" id="WP_184388258.1">
    <property type="nucleotide sequence ID" value="NZ_BAAAJD010000023.1"/>
</dbReference>
<dbReference type="EMBL" id="JACHDB010000001">
    <property type="protein sequence ID" value="MBB5430406.1"/>
    <property type="molecule type" value="Genomic_DNA"/>
</dbReference>
<evidence type="ECO:0000259" key="5">
    <source>
        <dbReference type="Pfam" id="PF13649"/>
    </source>
</evidence>
<keyword evidence="2 6" id="KW-0808">Transferase</keyword>
<keyword evidence="1 6" id="KW-0489">Methyltransferase</keyword>
<organism evidence="6 7">
    <name type="scientific">Nocardiopsis composta</name>
    <dbReference type="NCBI Taxonomy" id="157465"/>
    <lineage>
        <taxon>Bacteria</taxon>
        <taxon>Bacillati</taxon>
        <taxon>Actinomycetota</taxon>
        <taxon>Actinomycetes</taxon>
        <taxon>Streptosporangiales</taxon>
        <taxon>Nocardiopsidaceae</taxon>
        <taxon>Nocardiopsis</taxon>
    </lineage>
</organism>
<keyword evidence="3" id="KW-0949">S-adenosyl-L-methionine</keyword>
<dbReference type="Gene3D" id="3.40.50.150">
    <property type="entry name" value="Vaccinia Virus protein VP39"/>
    <property type="match status" value="1"/>
</dbReference>
<dbReference type="PANTHER" id="PTHR43464:SF19">
    <property type="entry name" value="UBIQUINONE BIOSYNTHESIS O-METHYLTRANSFERASE, MITOCHONDRIAL"/>
    <property type="match status" value="1"/>
</dbReference>
<evidence type="ECO:0000256" key="3">
    <source>
        <dbReference type="ARBA" id="ARBA00022691"/>
    </source>
</evidence>
<evidence type="ECO:0000313" key="6">
    <source>
        <dbReference type="EMBL" id="MBB5430406.1"/>
    </source>
</evidence>
<dbReference type="GO" id="GO:0032259">
    <property type="term" value="P:methylation"/>
    <property type="evidence" value="ECO:0007669"/>
    <property type="project" value="UniProtKB-KW"/>
</dbReference>
<dbReference type="GO" id="GO:0008168">
    <property type="term" value="F:methyltransferase activity"/>
    <property type="evidence" value="ECO:0007669"/>
    <property type="project" value="UniProtKB-KW"/>
</dbReference>
<dbReference type="Pfam" id="PF13649">
    <property type="entry name" value="Methyltransf_25"/>
    <property type="match status" value="1"/>
</dbReference>
<accession>A0A7W8VBK2</accession>
<keyword evidence="7" id="KW-1185">Reference proteome</keyword>
<dbReference type="InterPro" id="IPR029063">
    <property type="entry name" value="SAM-dependent_MTases_sf"/>
</dbReference>
<dbReference type="InterPro" id="IPR041698">
    <property type="entry name" value="Methyltransf_25"/>
</dbReference>